<evidence type="ECO:0000259" key="1">
    <source>
        <dbReference type="Pfam" id="PF14280"/>
    </source>
</evidence>
<proteinExistence type="predicted"/>
<name>A0ABT9TP18_PAENI</name>
<feature type="domain" description="DUF4365" evidence="1">
    <location>
        <begin position="19"/>
        <end position="99"/>
    </location>
</feature>
<dbReference type="SUPFAM" id="SSF48452">
    <property type="entry name" value="TPR-like"/>
    <property type="match status" value="1"/>
</dbReference>
<dbReference type="EMBL" id="JAUSSW010000007">
    <property type="protein sequence ID" value="MDQ0102974.1"/>
    <property type="molecule type" value="Genomic_DNA"/>
</dbReference>
<accession>A0ABT9TP18</accession>
<gene>
    <name evidence="2" type="ORF">J2T10_002631</name>
</gene>
<sequence length="871" mass="95223">MKTSRRKGPDSKYFKRVSKDGEGNVLGWWYYEPEGDEHFDYWTQHTAPHILVLHDLELGESYWVHVTKERLESAGKGLKILVPAHQLVDEAHNRQLIEVATSGRGRAEWEGSAWGGGTKIATADILRHALIVPRLVAPHRNQRPESFPPEQAIAALVLMRQADLQTTVPDVLARTRSRRWSWKLFSAIESYLQTGDALVFSKPLASARKPADRVAAACAWATALLEQANPTRALALIDDVIATDEASPQDHVWLLVQRARCLGELGRRDEAKKAALGALLERSSAPDDPTLTALCGAASWIVFSSTPMGARSIEEYIANSDSIASWWRAQVTAWGLSTNFDEQFRAWSRDAAPRVGFDDPAWNHLRASSLIAGLVGDQSGWAQSYARLAKLQLLRTDGETPADDVMEALTMLRLGGDHKAMPHAVRRVVLEGPAQAARLAAEMVPLEHLTRTTLRSSMELLKAAADVLSPKTADETARWCIHYLSDLQSFNESYAPAFYVPTELLKLLAKVVPSLSETGAHMLLDWLTTLPEQVDQLTAQGYASVIRAVGIKTWRQGDIEKLAARRAGDHMALIGAIDKLRATFDADYRASLVEDIAKGDHDALDKYGDVSALPSAAVQGMLQSLAKEVRHITDLAGGLVFNDGGYSPRTLALLNLWFPEQAEWDPLLEFLEEPRVSKDDLSGCLTLLGRTRLPITADKERLAAALRRLMTEKGGEGEWLFGEWTDVRGVAAEALSAVAPDALAEEDIWALMRGSLEQQFSAALILGTRGKPDELGLLVALSVSPDTSVKAAVANCLAGWISKGIARSRSSALLNAMLDNAGTELPRAVVGSAKGAPDDEGVLQIVERYSHHISASVRRSIQAIQEGGRQS</sequence>
<organism evidence="2 3">
    <name type="scientific">Paenarthrobacter nicotinovorans</name>
    <name type="common">Arthrobacter nicotinovorans</name>
    <dbReference type="NCBI Taxonomy" id="29320"/>
    <lineage>
        <taxon>Bacteria</taxon>
        <taxon>Bacillati</taxon>
        <taxon>Actinomycetota</taxon>
        <taxon>Actinomycetes</taxon>
        <taxon>Micrococcales</taxon>
        <taxon>Micrococcaceae</taxon>
        <taxon>Paenarthrobacter</taxon>
    </lineage>
</organism>
<evidence type="ECO:0000313" key="2">
    <source>
        <dbReference type="EMBL" id="MDQ0102974.1"/>
    </source>
</evidence>
<protein>
    <recommendedName>
        <fullName evidence="1">DUF4365 domain-containing protein</fullName>
    </recommendedName>
</protein>
<dbReference type="SUPFAM" id="SSF48371">
    <property type="entry name" value="ARM repeat"/>
    <property type="match status" value="1"/>
</dbReference>
<dbReference type="Proteomes" id="UP001244563">
    <property type="component" value="Unassembled WGS sequence"/>
</dbReference>
<dbReference type="InterPro" id="IPR016024">
    <property type="entry name" value="ARM-type_fold"/>
</dbReference>
<reference evidence="2 3" key="1">
    <citation type="submission" date="2023-07" db="EMBL/GenBank/DDBJ databases">
        <title>Sorghum-associated microbial communities from plants grown in Nebraska, USA.</title>
        <authorList>
            <person name="Schachtman D."/>
        </authorList>
    </citation>
    <scope>NUCLEOTIDE SEQUENCE [LARGE SCALE GENOMIC DNA]</scope>
    <source>
        <strain evidence="2 3">CC523</strain>
    </source>
</reference>
<keyword evidence="3" id="KW-1185">Reference proteome</keyword>
<dbReference type="InterPro" id="IPR025375">
    <property type="entry name" value="DUF4365"/>
</dbReference>
<dbReference type="InterPro" id="IPR011990">
    <property type="entry name" value="TPR-like_helical_dom_sf"/>
</dbReference>
<comment type="caution">
    <text evidence="2">The sequence shown here is derived from an EMBL/GenBank/DDBJ whole genome shotgun (WGS) entry which is preliminary data.</text>
</comment>
<dbReference type="Pfam" id="PF14280">
    <property type="entry name" value="DUF4365"/>
    <property type="match status" value="1"/>
</dbReference>
<evidence type="ECO:0000313" key="3">
    <source>
        <dbReference type="Proteomes" id="UP001244563"/>
    </source>
</evidence>